<dbReference type="InterPro" id="IPR006501">
    <property type="entry name" value="Pectinesterase_inhib_dom"/>
</dbReference>
<evidence type="ECO:0000313" key="4">
    <source>
        <dbReference type="EMBL" id="KAJ8475755.1"/>
    </source>
</evidence>
<dbReference type="CDD" id="cd15798">
    <property type="entry name" value="PMEI-like_3"/>
    <property type="match status" value="1"/>
</dbReference>
<dbReference type="PANTHER" id="PTHR31080">
    <property type="entry name" value="PECTINESTERASE INHIBITOR-LIKE"/>
    <property type="match status" value="1"/>
</dbReference>
<name>A0AAV8QDX9_ENSVE</name>
<dbReference type="PANTHER" id="PTHR31080:SF64">
    <property type="entry name" value="PLANT INVERTASE_PECTIN METHYLESTERASE INHIBITOR SUPERFAMILY PROTEIN"/>
    <property type="match status" value="1"/>
</dbReference>
<evidence type="ECO:0000256" key="1">
    <source>
        <dbReference type="ARBA" id="ARBA00022729"/>
    </source>
</evidence>
<keyword evidence="5" id="KW-1185">Reference proteome</keyword>
<evidence type="ECO:0000256" key="2">
    <source>
        <dbReference type="SAM" id="SignalP"/>
    </source>
</evidence>
<organism evidence="4 5">
    <name type="scientific">Ensete ventricosum</name>
    <name type="common">Abyssinian banana</name>
    <name type="synonym">Musa ensete</name>
    <dbReference type="NCBI Taxonomy" id="4639"/>
    <lineage>
        <taxon>Eukaryota</taxon>
        <taxon>Viridiplantae</taxon>
        <taxon>Streptophyta</taxon>
        <taxon>Embryophyta</taxon>
        <taxon>Tracheophyta</taxon>
        <taxon>Spermatophyta</taxon>
        <taxon>Magnoliopsida</taxon>
        <taxon>Liliopsida</taxon>
        <taxon>Zingiberales</taxon>
        <taxon>Musaceae</taxon>
        <taxon>Ensete</taxon>
    </lineage>
</organism>
<dbReference type="InterPro" id="IPR035513">
    <property type="entry name" value="Invertase/methylesterase_inhib"/>
</dbReference>
<dbReference type="EMBL" id="JAQQAF010000006">
    <property type="protein sequence ID" value="KAJ8475755.1"/>
    <property type="molecule type" value="Genomic_DNA"/>
</dbReference>
<feature type="signal peptide" evidence="2">
    <location>
        <begin position="1"/>
        <end position="21"/>
    </location>
</feature>
<evidence type="ECO:0000313" key="5">
    <source>
        <dbReference type="Proteomes" id="UP001222027"/>
    </source>
</evidence>
<feature type="domain" description="Pectinesterase inhibitor" evidence="3">
    <location>
        <begin position="36"/>
        <end position="199"/>
    </location>
</feature>
<comment type="caution">
    <text evidence="4">The sequence shown here is derived from an EMBL/GenBank/DDBJ whole genome shotgun (WGS) entry which is preliminary data.</text>
</comment>
<accession>A0AAV8QDX9</accession>
<dbReference type="Pfam" id="PF04043">
    <property type="entry name" value="PMEI"/>
    <property type="match status" value="1"/>
</dbReference>
<evidence type="ECO:0000259" key="3">
    <source>
        <dbReference type="SMART" id="SM00856"/>
    </source>
</evidence>
<feature type="chain" id="PRO_5043339333" description="Pectinesterase inhibitor domain-containing protein" evidence="2">
    <location>
        <begin position="22"/>
        <end position="207"/>
    </location>
</feature>
<dbReference type="SMART" id="SM00856">
    <property type="entry name" value="PMEI"/>
    <property type="match status" value="1"/>
</dbReference>
<reference evidence="4 5" key="1">
    <citation type="submission" date="2022-12" db="EMBL/GenBank/DDBJ databases">
        <title>Chromosome-scale assembly of the Ensete ventricosum genome.</title>
        <authorList>
            <person name="Dussert Y."/>
            <person name="Stocks J."/>
            <person name="Wendawek A."/>
            <person name="Woldeyes F."/>
            <person name="Nichols R.A."/>
            <person name="Borrell J.S."/>
        </authorList>
    </citation>
    <scope>NUCLEOTIDE SEQUENCE [LARGE SCALE GENOMIC DNA]</scope>
    <source>
        <strain evidence="5">cv. Maze</strain>
        <tissue evidence="4">Seeds</tissue>
    </source>
</reference>
<dbReference type="Proteomes" id="UP001222027">
    <property type="component" value="Unassembled WGS sequence"/>
</dbReference>
<dbReference type="Gene3D" id="1.20.140.40">
    <property type="entry name" value="Invertase/pectin methylesterase inhibitor family protein"/>
    <property type="match status" value="1"/>
</dbReference>
<gene>
    <name evidence="4" type="ORF">OPV22_019482</name>
</gene>
<keyword evidence="1 2" id="KW-0732">Signal</keyword>
<dbReference type="NCBIfam" id="TIGR01614">
    <property type="entry name" value="PME_inhib"/>
    <property type="match status" value="1"/>
</dbReference>
<proteinExistence type="predicted"/>
<dbReference type="SUPFAM" id="SSF101148">
    <property type="entry name" value="Plant invertase/pectin methylesterase inhibitor"/>
    <property type="match status" value="1"/>
</dbReference>
<sequence>MPPKSPLLLFFFLFLPLVARTSVPPPDLAPTSPDENATEFIRARCVLTRYPDLCFMSLSSYASAVRRSPVQLARLATNVTHARLRALRAHVSALRRAGAGSPGREAAALRDCVEQLGDAADQVGRTAAELRGLEALVGMEVAWRVSNAQTWMSAALTNEDTCSDGFREVGGGGGTSSIRTDVCRRVGRVKQYTSNALALVNSLVNGG</sequence>
<dbReference type="GO" id="GO:0004857">
    <property type="term" value="F:enzyme inhibitor activity"/>
    <property type="evidence" value="ECO:0007669"/>
    <property type="project" value="InterPro"/>
</dbReference>
<dbReference type="AlphaFoldDB" id="A0AAV8QDX9"/>
<dbReference type="InterPro" id="IPR051955">
    <property type="entry name" value="PME_Inhibitor"/>
</dbReference>
<protein>
    <recommendedName>
        <fullName evidence="3">Pectinesterase inhibitor domain-containing protein</fullName>
    </recommendedName>
</protein>